<dbReference type="EMBL" id="BRPK01000017">
    <property type="protein sequence ID" value="GLB44565.1"/>
    <property type="molecule type" value="Genomic_DNA"/>
</dbReference>
<keyword evidence="3" id="KW-1185">Reference proteome</keyword>
<reference evidence="2" key="1">
    <citation type="submission" date="2022-07" db="EMBL/GenBank/DDBJ databases">
        <title>The genome of Lyophyllum shimeji provides insight into the initial evolution of ectomycorrhizal fungal genome.</title>
        <authorList>
            <person name="Kobayashi Y."/>
            <person name="Shibata T."/>
            <person name="Hirakawa H."/>
            <person name="Shigenobu S."/>
            <person name="Nishiyama T."/>
            <person name="Yamada A."/>
            <person name="Hasebe M."/>
            <person name="Kawaguchi M."/>
        </authorList>
    </citation>
    <scope>NUCLEOTIDE SEQUENCE</scope>
    <source>
        <strain evidence="2">AT787</strain>
    </source>
</reference>
<feature type="compositionally biased region" description="Acidic residues" evidence="1">
    <location>
        <begin position="61"/>
        <end position="80"/>
    </location>
</feature>
<accession>A0A9P3PX01</accession>
<comment type="caution">
    <text evidence="2">The sequence shown here is derived from an EMBL/GenBank/DDBJ whole genome shotgun (WGS) entry which is preliminary data.</text>
</comment>
<organism evidence="2 3">
    <name type="scientific">Lyophyllum shimeji</name>
    <name type="common">Hon-shimeji</name>
    <name type="synonym">Tricholoma shimeji</name>
    <dbReference type="NCBI Taxonomy" id="47721"/>
    <lineage>
        <taxon>Eukaryota</taxon>
        <taxon>Fungi</taxon>
        <taxon>Dikarya</taxon>
        <taxon>Basidiomycota</taxon>
        <taxon>Agaricomycotina</taxon>
        <taxon>Agaricomycetes</taxon>
        <taxon>Agaricomycetidae</taxon>
        <taxon>Agaricales</taxon>
        <taxon>Tricholomatineae</taxon>
        <taxon>Lyophyllaceae</taxon>
        <taxon>Lyophyllum</taxon>
    </lineage>
</organism>
<proteinExistence type="predicted"/>
<evidence type="ECO:0000313" key="2">
    <source>
        <dbReference type="EMBL" id="GLB44565.1"/>
    </source>
</evidence>
<evidence type="ECO:0000313" key="3">
    <source>
        <dbReference type="Proteomes" id="UP001063166"/>
    </source>
</evidence>
<name>A0A9P3PX01_LYOSH</name>
<dbReference type="Proteomes" id="UP001063166">
    <property type="component" value="Unassembled WGS sequence"/>
</dbReference>
<protein>
    <submittedName>
        <fullName evidence="2">Uncharacterized protein</fullName>
    </submittedName>
</protein>
<dbReference type="AlphaFoldDB" id="A0A9P3PX01"/>
<sequence length="80" mass="8836">MMPATALSKAPSAFMLVAAFPVDELLDGDEEVLEEPPPMLEPLVMLPMLESVEEAAPIPEDVPEDVDEPEYWELEPTEDP</sequence>
<feature type="region of interest" description="Disordered" evidence="1">
    <location>
        <begin position="56"/>
        <end position="80"/>
    </location>
</feature>
<evidence type="ECO:0000256" key="1">
    <source>
        <dbReference type="SAM" id="MobiDB-lite"/>
    </source>
</evidence>
<gene>
    <name evidence="2" type="ORF">LshimejAT787_1701920</name>
</gene>